<sequence length="333" mass="39115">MFQTSQYVFVTLFLEVFCKQRSVSYSVVDIEATNYPLTVSYPDFSILQCGTLCTEDSYCTEFLFNKTNKQCNAVHCVNKPGYSYQVLSPKNDQLLRFRKDLNWKFMGHYYYHVEKNATWEEAKLECQKLCSYLVEINSKEESDWLAAAFLMNEKLVDSNKEVRELKQVLQKTEHISKEAMRLANQNEQYSRKHNFKIMGLTENDNENTWKLVQDFLKTNINVEIDDREIIAAHRIPGKRGKPRPIIVKLLNTNSKSKVMRKRSEIRKRGQGIKLVDDVTRPNSELITTLINHDDIASAWYFNGSVFGKLKSNERRVKFDIFDEIDEKVKFFMK</sequence>
<dbReference type="Gene3D" id="3.30.70.1820">
    <property type="entry name" value="L1 transposable element, RRM domain"/>
    <property type="match status" value="1"/>
</dbReference>
<dbReference type="EnsemblMetazoa" id="G7868.1">
    <property type="protein sequence ID" value="G7868.1:cds"/>
    <property type="gene ID" value="G7868"/>
</dbReference>
<dbReference type="Proteomes" id="UP000005408">
    <property type="component" value="Unassembled WGS sequence"/>
</dbReference>
<dbReference type="InterPro" id="IPR016187">
    <property type="entry name" value="CTDL_fold"/>
</dbReference>
<keyword evidence="2" id="KW-1185">Reference proteome</keyword>
<reference evidence="1" key="1">
    <citation type="submission" date="2022-08" db="UniProtKB">
        <authorList>
            <consortium name="EnsemblMetazoa"/>
        </authorList>
    </citation>
    <scope>IDENTIFICATION</scope>
    <source>
        <strain evidence="1">05x7-T-G4-1.051#20</strain>
    </source>
</reference>
<proteinExistence type="predicted"/>
<protein>
    <recommendedName>
        <fullName evidence="3">C-type lectin domain-containing protein</fullName>
    </recommendedName>
</protein>
<dbReference type="SUPFAM" id="SSF56436">
    <property type="entry name" value="C-type lectin-like"/>
    <property type="match status" value="1"/>
</dbReference>
<organism evidence="1 2">
    <name type="scientific">Magallana gigas</name>
    <name type="common">Pacific oyster</name>
    <name type="synonym">Crassostrea gigas</name>
    <dbReference type="NCBI Taxonomy" id="29159"/>
    <lineage>
        <taxon>Eukaryota</taxon>
        <taxon>Metazoa</taxon>
        <taxon>Spiralia</taxon>
        <taxon>Lophotrochozoa</taxon>
        <taxon>Mollusca</taxon>
        <taxon>Bivalvia</taxon>
        <taxon>Autobranchia</taxon>
        <taxon>Pteriomorphia</taxon>
        <taxon>Ostreida</taxon>
        <taxon>Ostreoidea</taxon>
        <taxon>Ostreidae</taxon>
        <taxon>Magallana</taxon>
    </lineage>
</organism>
<evidence type="ECO:0000313" key="1">
    <source>
        <dbReference type="EnsemblMetazoa" id="G7868.1:cds"/>
    </source>
</evidence>
<accession>A0A8W8P026</accession>
<evidence type="ECO:0008006" key="3">
    <source>
        <dbReference type="Google" id="ProtNLM"/>
    </source>
</evidence>
<evidence type="ECO:0000313" key="2">
    <source>
        <dbReference type="Proteomes" id="UP000005408"/>
    </source>
</evidence>
<dbReference type="InterPro" id="IPR004244">
    <property type="entry name" value="Transposase_22"/>
</dbReference>
<dbReference type="AlphaFoldDB" id="A0A8W8P026"/>
<dbReference type="PANTHER" id="PTHR11505">
    <property type="entry name" value="L1 TRANSPOSABLE ELEMENT-RELATED"/>
    <property type="match status" value="1"/>
</dbReference>
<name>A0A8W8P026_MAGGI</name>